<sequence length="474" mass="54894">MLTYTFEERGEKPYYQYLYEVLKEDIEEGRLKEGEHLPSKRAFAKQLGLSVMTIASAYEQLLVEGYIYAVEKKGYYVAAVQPYLTEPLQEDPAVKIFIEGDDASHEETKANWRMDFASNHVDRERFPMSTWSHLMRAVLSGQSKDVLLPSPPQGVYELRQAIADHLYHFRGMRILPEQIVIGAGTEYLYHLLIQLLGRDHVYGIENPGYQKLAKIYAHNGVDYRYVDLDAHGLSMESLRKQKVEIIHTSPTHHFPTGIAMPISRRQKLLAWAAEKEGRYIIEDDYDCEFRFGGLPIPTLQSIDGAGRVIYLNTFSKSLTPSIRISYMVLPRTLVGKFQENLGFYACTVSNFEQYTLAAFLQQGYFEKHINRMRNFYKNHRNQVIAKLKESRLWQMASIYEEDAGLHFLLHIDTQKEDSVIKDQLQQRGIRLRGMSDYTYDGSQVIPHTFIINYTAIDPQDLPEVLEEIYQVCIN</sequence>
<dbReference type="InterPro" id="IPR000524">
    <property type="entry name" value="Tscrpt_reg_HTH_GntR"/>
</dbReference>
<dbReference type="Gene3D" id="1.10.10.10">
    <property type="entry name" value="Winged helix-like DNA-binding domain superfamily/Winged helix DNA-binding domain"/>
    <property type="match status" value="1"/>
</dbReference>
<keyword evidence="7" id="KW-0808">Transferase</keyword>
<dbReference type="RefSeq" id="WP_118280779.1">
    <property type="nucleotide sequence ID" value="NZ_JACOPG010000001.1"/>
</dbReference>
<gene>
    <name evidence="7" type="ORF">H8R94_03485</name>
</gene>
<dbReference type="InterPro" id="IPR036390">
    <property type="entry name" value="WH_DNA-bd_sf"/>
</dbReference>
<name>A0ABR7GFU6_9FIRM</name>
<dbReference type="Gene3D" id="3.40.640.10">
    <property type="entry name" value="Type I PLP-dependent aspartate aminotransferase-like (Major domain)"/>
    <property type="match status" value="1"/>
</dbReference>
<keyword evidence="8" id="KW-1185">Reference proteome</keyword>
<keyword evidence="3" id="KW-0805">Transcription regulation</keyword>
<proteinExistence type="inferred from homology"/>
<evidence type="ECO:0000256" key="2">
    <source>
        <dbReference type="ARBA" id="ARBA00022898"/>
    </source>
</evidence>
<evidence type="ECO:0000256" key="3">
    <source>
        <dbReference type="ARBA" id="ARBA00023015"/>
    </source>
</evidence>
<dbReference type="CDD" id="cd00609">
    <property type="entry name" value="AAT_like"/>
    <property type="match status" value="1"/>
</dbReference>
<organism evidence="7 8">
    <name type="scientific">Roseburia lenta</name>
    <dbReference type="NCBI Taxonomy" id="2763061"/>
    <lineage>
        <taxon>Bacteria</taxon>
        <taxon>Bacillati</taxon>
        <taxon>Bacillota</taxon>
        <taxon>Clostridia</taxon>
        <taxon>Lachnospirales</taxon>
        <taxon>Lachnospiraceae</taxon>
        <taxon>Roseburia</taxon>
    </lineage>
</organism>
<dbReference type="GO" id="GO:0008483">
    <property type="term" value="F:transaminase activity"/>
    <property type="evidence" value="ECO:0007669"/>
    <property type="project" value="UniProtKB-KW"/>
</dbReference>
<dbReference type="PANTHER" id="PTHR46577">
    <property type="entry name" value="HTH-TYPE TRANSCRIPTIONAL REGULATORY PROTEIN GABR"/>
    <property type="match status" value="1"/>
</dbReference>
<dbReference type="Proteomes" id="UP000643810">
    <property type="component" value="Unassembled WGS sequence"/>
</dbReference>
<dbReference type="PANTHER" id="PTHR46577:SF1">
    <property type="entry name" value="HTH-TYPE TRANSCRIPTIONAL REGULATORY PROTEIN GABR"/>
    <property type="match status" value="1"/>
</dbReference>
<evidence type="ECO:0000256" key="5">
    <source>
        <dbReference type="ARBA" id="ARBA00023163"/>
    </source>
</evidence>
<dbReference type="Pfam" id="PF00155">
    <property type="entry name" value="Aminotran_1_2"/>
    <property type="match status" value="1"/>
</dbReference>
<dbReference type="InterPro" id="IPR051446">
    <property type="entry name" value="HTH_trans_reg/aminotransferase"/>
</dbReference>
<dbReference type="CDD" id="cd07377">
    <property type="entry name" value="WHTH_GntR"/>
    <property type="match status" value="1"/>
</dbReference>
<dbReference type="EMBL" id="JACOPG010000001">
    <property type="protein sequence ID" value="MBC5685686.1"/>
    <property type="molecule type" value="Genomic_DNA"/>
</dbReference>
<keyword evidence="2" id="KW-0663">Pyridoxal phosphate</keyword>
<dbReference type="Pfam" id="PF00392">
    <property type="entry name" value="GntR"/>
    <property type="match status" value="1"/>
</dbReference>
<evidence type="ECO:0000256" key="4">
    <source>
        <dbReference type="ARBA" id="ARBA00023125"/>
    </source>
</evidence>
<dbReference type="SUPFAM" id="SSF53383">
    <property type="entry name" value="PLP-dependent transferases"/>
    <property type="match status" value="1"/>
</dbReference>
<keyword evidence="5" id="KW-0804">Transcription</keyword>
<reference evidence="7 8" key="1">
    <citation type="submission" date="2020-08" db="EMBL/GenBank/DDBJ databases">
        <title>Genome public.</title>
        <authorList>
            <person name="Liu C."/>
            <person name="Sun Q."/>
        </authorList>
    </citation>
    <scope>NUCLEOTIDE SEQUENCE [LARGE SCALE GENOMIC DNA]</scope>
    <source>
        <strain evidence="7 8">NSJ-9</strain>
    </source>
</reference>
<protein>
    <submittedName>
        <fullName evidence="7">PLP-dependent aminotransferase family protein</fullName>
    </submittedName>
</protein>
<dbReference type="InterPro" id="IPR015421">
    <property type="entry name" value="PyrdxlP-dep_Trfase_major"/>
</dbReference>
<evidence type="ECO:0000313" key="8">
    <source>
        <dbReference type="Proteomes" id="UP000643810"/>
    </source>
</evidence>
<evidence type="ECO:0000259" key="6">
    <source>
        <dbReference type="PROSITE" id="PS50949"/>
    </source>
</evidence>
<dbReference type="SMART" id="SM00345">
    <property type="entry name" value="HTH_GNTR"/>
    <property type="match status" value="1"/>
</dbReference>
<dbReference type="InterPro" id="IPR004839">
    <property type="entry name" value="Aminotransferase_I/II_large"/>
</dbReference>
<dbReference type="PROSITE" id="PS50949">
    <property type="entry name" value="HTH_GNTR"/>
    <property type="match status" value="1"/>
</dbReference>
<keyword evidence="7" id="KW-0032">Aminotransferase</keyword>
<evidence type="ECO:0000313" key="7">
    <source>
        <dbReference type="EMBL" id="MBC5685686.1"/>
    </source>
</evidence>
<feature type="domain" description="HTH gntR-type" evidence="6">
    <location>
        <begin position="12"/>
        <end position="80"/>
    </location>
</feature>
<accession>A0ABR7GFU6</accession>
<comment type="caution">
    <text evidence="7">The sequence shown here is derived from an EMBL/GenBank/DDBJ whole genome shotgun (WGS) entry which is preliminary data.</text>
</comment>
<dbReference type="SUPFAM" id="SSF46785">
    <property type="entry name" value="Winged helix' DNA-binding domain"/>
    <property type="match status" value="1"/>
</dbReference>
<comment type="similarity">
    <text evidence="1">In the C-terminal section; belongs to the class-I pyridoxal-phosphate-dependent aminotransferase family.</text>
</comment>
<dbReference type="InterPro" id="IPR036388">
    <property type="entry name" value="WH-like_DNA-bd_sf"/>
</dbReference>
<dbReference type="InterPro" id="IPR015424">
    <property type="entry name" value="PyrdxlP-dep_Trfase"/>
</dbReference>
<keyword evidence="4" id="KW-0238">DNA-binding</keyword>
<evidence type="ECO:0000256" key="1">
    <source>
        <dbReference type="ARBA" id="ARBA00005384"/>
    </source>
</evidence>